<organism evidence="2 3">
    <name type="scientific">Flavisolibacter tropicus</name>
    <dbReference type="NCBI Taxonomy" id="1492898"/>
    <lineage>
        <taxon>Bacteria</taxon>
        <taxon>Pseudomonadati</taxon>
        <taxon>Bacteroidota</taxon>
        <taxon>Chitinophagia</taxon>
        <taxon>Chitinophagales</taxon>
        <taxon>Chitinophagaceae</taxon>
        <taxon>Flavisolibacter</taxon>
    </lineage>
</organism>
<proteinExistence type="predicted"/>
<dbReference type="KEGG" id="fla:SY85_23145"/>
<feature type="signal peptide" evidence="1">
    <location>
        <begin position="1"/>
        <end position="19"/>
    </location>
</feature>
<dbReference type="EMBL" id="CP011390">
    <property type="protein sequence ID" value="ANE52940.1"/>
    <property type="molecule type" value="Genomic_DNA"/>
</dbReference>
<dbReference type="Proteomes" id="UP000077177">
    <property type="component" value="Chromosome"/>
</dbReference>
<dbReference type="RefSeq" id="WP_066408288.1">
    <property type="nucleotide sequence ID" value="NZ_CP011390.1"/>
</dbReference>
<evidence type="ECO:0000313" key="2">
    <source>
        <dbReference type="EMBL" id="ANE52940.1"/>
    </source>
</evidence>
<feature type="chain" id="PRO_5008001515" description="DUF4412 domain-containing protein" evidence="1">
    <location>
        <begin position="20"/>
        <end position="310"/>
    </location>
</feature>
<keyword evidence="3" id="KW-1185">Reference proteome</keyword>
<keyword evidence="1" id="KW-0732">Signal</keyword>
<evidence type="ECO:0000256" key="1">
    <source>
        <dbReference type="SAM" id="SignalP"/>
    </source>
</evidence>
<name>A0A172U0U5_9BACT</name>
<accession>A0A172U0U5</accession>
<reference evidence="2 3" key="2">
    <citation type="journal article" date="2016" name="Int. J. Syst. Evol. Microbiol.">
        <title>Flavisolibacter tropicus sp. nov., isolated from tropical soil.</title>
        <authorList>
            <person name="Lee J.J."/>
            <person name="Kang M.S."/>
            <person name="Kim G.S."/>
            <person name="Lee C.S."/>
            <person name="Lim S."/>
            <person name="Lee J."/>
            <person name="Roh S.H."/>
            <person name="Kang H."/>
            <person name="Ha J.M."/>
            <person name="Bae S."/>
            <person name="Jung H.Y."/>
            <person name="Kim M.K."/>
        </authorList>
    </citation>
    <scope>NUCLEOTIDE SEQUENCE [LARGE SCALE GENOMIC DNA]</scope>
    <source>
        <strain evidence="2 3">LCS9</strain>
    </source>
</reference>
<dbReference type="OrthoDB" id="871084at2"/>
<protein>
    <recommendedName>
        <fullName evidence="4">DUF4412 domain-containing protein</fullName>
    </recommendedName>
</protein>
<sequence>MLRLLFLIALFSIYTTASAKRLSNNSDSTNPPQISEGVLRTRVSFPNNPMNELLSLIDFSKGNIQDQLRRLQDAQQSETYAKKIEAQIGKMTAAEQQAMGQMMMAAMMSPLYATINFDQEKALAKAFALNYTLESFMNTQEGKGKMVAIANDNNNSAAITFSAKNLQEAWQKEQVDAKQYNIQWLNTVEVVSGLPCKKVVYTYKGGKDKAGQLVAYKLIAWYSSQISNRINFAHPFYLDIPNGVLKIEVLYDAAGKNRMLYEVTAIEQKRLRASDFVLTDIHPVEDWDANPVQASMNMLNVFMSQAKNDQ</sequence>
<evidence type="ECO:0008006" key="4">
    <source>
        <dbReference type="Google" id="ProtNLM"/>
    </source>
</evidence>
<evidence type="ECO:0000313" key="3">
    <source>
        <dbReference type="Proteomes" id="UP000077177"/>
    </source>
</evidence>
<gene>
    <name evidence="2" type="ORF">SY85_23145</name>
</gene>
<dbReference type="AlphaFoldDB" id="A0A172U0U5"/>
<reference evidence="3" key="1">
    <citation type="submission" date="2015-01" db="EMBL/GenBank/DDBJ databases">
        <title>Flavisolibacter sp./LCS9/ whole genome sequencing.</title>
        <authorList>
            <person name="Kim M.K."/>
            <person name="Srinivasan S."/>
            <person name="Lee J.-J."/>
        </authorList>
    </citation>
    <scope>NUCLEOTIDE SEQUENCE [LARGE SCALE GENOMIC DNA]</scope>
    <source>
        <strain evidence="3">LCS9</strain>
    </source>
</reference>